<name>A0A0F9KAL1_9ZZZZ</name>
<gene>
    <name evidence="1" type="ORF">LCGC14_1427720</name>
</gene>
<reference evidence="1" key="1">
    <citation type="journal article" date="2015" name="Nature">
        <title>Complex archaea that bridge the gap between prokaryotes and eukaryotes.</title>
        <authorList>
            <person name="Spang A."/>
            <person name="Saw J.H."/>
            <person name="Jorgensen S.L."/>
            <person name="Zaremba-Niedzwiedzka K."/>
            <person name="Martijn J."/>
            <person name="Lind A.E."/>
            <person name="van Eijk R."/>
            <person name="Schleper C."/>
            <person name="Guy L."/>
            <person name="Ettema T.J."/>
        </authorList>
    </citation>
    <scope>NUCLEOTIDE SEQUENCE</scope>
</reference>
<comment type="caution">
    <text evidence="1">The sequence shown here is derived from an EMBL/GenBank/DDBJ whole genome shotgun (WGS) entry which is preliminary data.</text>
</comment>
<organism evidence="1">
    <name type="scientific">marine sediment metagenome</name>
    <dbReference type="NCBI Taxonomy" id="412755"/>
    <lineage>
        <taxon>unclassified sequences</taxon>
        <taxon>metagenomes</taxon>
        <taxon>ecological metagenomes</taxon>
    </lineage>
</organism>
<feature type="non-terminal residue" evidence="1">
    <location>
        <position position="1"/>
    </location>
</feature>
<accession>A0A0F9KAL1</accession>
<dbReference type="EMBL" id="LAZR01009587">
    <property type="protein sequence ID" value="KKM71716.1"/>
    <property type="molecule type" value="Genomic_DNA"/>
</dbReference>
<dbReference type="AlphaFoldDB" id="A0A0F9KAL1"/>
<sequence>GDWTKLMIGQWGGGLDLIVNPYSLDTYATIRVVIAGYYDIEVMYTEAFAAIEGLETA</sequence>
<proteinExistence type="predicted"/>
<evidence type="ECO:0000313" key="1">
    <source>
        <dbReference type="EMBL" id="KKM71716.1"/>
    </source>
</evidence>
<protein>
    <submittedName>
        <fullName evidence="1">Uncharacterized protein</fullName>
    </submittedName>
</protein>